<comment type="cofactor">
    <cofactor evidence="1 10">
        <name>Mg(2+)</name>
        <dbReference type="ChEBI" id="CHEBI:18420"/>
    </cofactor>
</comment>
<dbReference type="SUPFAM" id="SSF52540">
    <property type="entry name" value="P-loop containing nucleoside triphosphate hydrolases"/>
    <property type="match status" value="2"/>
</dbReference>
<dbReference type="Pfam" id="PF01715">
    <property type="entry name" value="IPPT"/>
    <property type="match status" value="1"/>
</dbReference>
<evidence type="ECO:0000256" key="8">
    <source>
        <dbReference type="ARBA" id="ARBA00022842"/>
    </source>
</evidence>
<dbReference type="HAMAP" id="MF_00185">
    <property type="entry name" value="IPP_trans"/>
    <property type="match status" value="1"/>
</dbReference>
<evidence type="ECO:0000313" key="14">
    <source>
        <dbReference type="EMBL" id="MEN5377083.1"/>
    </source>
</evidence>
<evidence type="ECO:0000256" key="11">
    <source>
        <dbReference type="RuleBase" id="RU003783"/>
    </source>
</evidence>
<comment type="function">
    <text evidence="2 10 12">Catalyzes the transfer of a dimethylallyl group onto the adenine at position 37 in tRNAs that read codons beginning with uridine, leading to the formation of N6-(dimethylallyl)adenosine (i(6)A).</text>
</comment>
<keyword evidence="7 10" id="KW-0067">ATP-binding</keyword>
<comment type="caution">
    <text evidence="14">The sequence shown here is derived from an EMBL/GenBank/DDBJ whole genome shotgun (WGS) entry which is preliminary data.</text>
</comment>
<protein>
    <recommendedName>
        <fullName evidence="10">tRNA dimethylallyltransferase</fullName>
        <ecNumber evidence="10">2.5.1.75</ecNumber>
    </recommendedName>
    <alternativeName>
        <fullName evidence="10">Dimethylallyl diphosphate:tRNA dimethylallyltransferase</fullName>
        <shortName evidence="10">DMAPP:tRNA dimethylallyltransferase</shortName>
        <shortName evidence="10">DMATase</shortName>
    </alternativeName>
    <alternativeName>
        <fullName evidence="10">Isopentenyl-diphosphate:tRNA isopentenyltransferase</fullName>
        <shortName evidence="10">IPP transferase</shortName>
        <shortName evidence="10">IPPT</shortName>
        <shortName evidence="10">IPTase</shortName>
    </alternativeName>
</protein>
<dbReference type="PANTHER" id="PTHR11088">
    <property type="entry name" value="TRNA DIMETHYLALLYLTRANSFERASE"/>
    <property type="match status" value="1"/>
</dbReference>
<feature type="binding site" evidence="10">
    <location>
        <begin position="29"/>
        <end position="34"/>
    </location>
    <ligand>
        <name>substrate</name>
    </ligand>
</feature>
<evidence type="ECO:0000256" key="6">
    <source>
        <dbReference type="ARBA" id="ARBA00022741"/>
    </source>
</evidence>
<dbReference type="Proteomes" id="UP001409291">
    <property type="component" value="Unassembled WGS sequence"/>
</dbReference>
<reference evidence="14 15" key="1">
    <citation type="submission" date="2024-04" db="EMBL/GenBank/DDBJ databases">
        <title>WGS of bacteria from Torrens River.</title>
        <authorList>
            <person name="Wyrsch E.R."/>
            <person name="Drigo B."/>
        </authorList>
    </citation>
    <scope>NUCLEOTIDE SEQUENCE [LARGE SCALE GENOMIC DNA]</scope>
    <source>
        <strain evidence="14 15">TWI391</strain>
    </source>
</reference>
<organism evidence="14 15">
    <name type="scientific">Sphingobacterium kitahiroshimense</name>
    <dbReference type="NCBI Taxonomy" id="470446"/>
    <lineage>
        <taxon>Bacteria</taxon>
        <taxon>Pseudomonadati</taxon>
        <taxon>Bacteroidota</taxon>
        <taxon>Sphingobacteriia</taxon>
        <taxon>Sphingobacteriales</taxon>
        <taxon>Sphingobacteriaceae</taxon>
        <taxon>Sphingobacterium</taxon>
    </lineage>
</organism>
<dbReference type="PANTHER" id="PTHR11088:SF60">
    <property type="entry name" value="TRNA DIMETHYLALLYLTRANSFERASE"/>
    <property type="match status" value="1"/>
</dbReference>
<comment type="similarity">
    <text evidence="3 10 13">Belongs to the IPP transferase family.</text>
</comment>
<keyword evidence="8 10" id="KW-0460">Magnesium</keyword>
<evidence type="ECO:0000256" key="12">
    <source>
        <dbReference type="RuleBase" id="RU003784"/>
    </source>
</evidence>
<evidence type="ECO:0000256" key="1">
    <source>
        <dbReference type="ARBA" id="ARBA00001946"/>
    </source>
</evidence>
<comment type="caution">
    <text evidence="10">Lacks conserved residue(s) required for the propagation of feature annotation.</text>
</comment>
<dbReference type="InterPro" id="IPR039657">
    <property type="entry name" value="Dimethylallyltransferase"/>
</dbReference>
<dbReference type="EC" id="2.5.1.75" evidence="10"/>
<gene>
    <name evidence="10 14" type="primary">miaA</name>
    <name evidence="14" type="ORF">ABE541_07405</name>
</gene>
<evidence type="ECO:0000256" key="3">
    <source>
        <dbReference type="ARBA" id="ARBA00005842"/>
    </source>
</evidence>
<dbReference type="NCBIfam" id="TIGR00174">
    <property type="entry name" value="miaA"/>
    <property type="match status" value="1"/>
</dbReference>
<dbReference type="EMBL" id="JBDJNQ010000003">
    <property type="protein sequence ID" value="MEN5377083.1"/>
    <property type="molecule type" value="Genomic_DNA"/>
</dbReference>
<dbReference type="RefSeq" id="WP_311732316.1">
    <property type="nucleotide sequence ID" value="NZ_JBDJLH010000004.1"/>
</dbReference>
<evidence type="ECO:0000256" key="2">
    <source>
        <dbReference type="ARBA" id="ARBA00003213"/>
    </source>
</evidence>
<feature type="site" description="Interaction with substrate tRNA" evidence="10">
    <location>
        <position position="117"/>
    </location>
</feature>
<keyword evidence="6 10" id="KW-0547">Nucleotide-binding</keyword>
<dbReference type="InterPro" id="IPR018022">
    <property type="entry name" value="IPT"/>
</dbReference>
<comment type="subunit">
    <text evidence="10">Monomer.</text>
</comment>
<keyword evidence="15" id="KW-1185">Reference proteome</keyword>
<keyword evidence="5 10" id="KW-0819">tRNA processing</keyword>
<evidence type="ECO:0000313" key="15">
    <source>
        <dbReference type="Proteomes" id="UP001409291"/>
    </source>
</evidence>
<evidence type="ECO:0000256" key="4">
    <source>
        <dbReference type="ARBA" id="ARBA00022679"/>
    </source>
</evidence>
<evidence type="ECO:0000256" key="13">
    <source>
        <dbReference type="RuleBase" id="RU003785"/>
    </source>
</evidence>
<evidence type="ECO:0000256" key="5">
    <source>
        <dbReference type="ARBA" id="ARBA00022694"/>
    </source>
</evidence>
<name>A0ABV0BSC6_9SPHI</name>
<dbReference type="InterPro" id="IPR027417">
    <property type="entry name" value="P-loop_NTPase"/>
</dbReference>
<accession>A0ABV0BSC6</accession>
<keyword evidence="4 10" id="KW-0808">Transferase</keyword>
<sequence length="300" mass="34616">MITKQQTLLSSLAISSLPREKVIVILGPTASGKTALAVQIAKEIGAEIISADSRQVYRQMDIGTGKDLSEYGDVPYHLINICDPGEKYHLGQFIEDFQQIYQSLLLQKKRIILCGGTGLYIQSVIQGSKYVKIPSQPGFKEALYQFEKDELIDRLAKYNKPNDLFIDLSTKKRIIRGIEILEWLKNNPEMIRNNESLDSFVIGLNPDVSTRRKKISKRLDQRMEAGLILEVQALLESGVSHTELQYYGLEYKYISKYLLGELNYEEFYKKLETEIHRYAKRQMTYFRKMEKDGIVINWLD</sequence>
<evidence type="ECO:0000256" key="10">
    <source>
        <dbReference type="HAMAP-Rule" id="MF_00185"/>
    </source>
</evidence>
<feature type="region of interest" description="Interaction with substrate tRNA" evidence="10">
    <location>
        <begin position="52"/>
        <end position="55"/>
    </location>
</feature>
<evidence type="ECO:0000256" key="7">
    <source>
        <dbReference type="ARBA" id="ARBA00022840"/>
    </source>
</evidence>
<feature type="binding site" evidence="10">
    <location>
        <begin position="27"/>
        <end position="34"/>
    </location>
    <ligand>
        <name>ATP</name>
        <dbReference type="ChEBI" id="CHEBI:30616"/>
    </ligand>
</feature>
<evidence type="ECO:0000256" key="9">
    <source>
        <dbReference type="ARBA" id="ARBA00049563"/>
    </source>
</evidence>
<dbReference type="GO" id="GO:0052381">
    <property type="term" value="F:tRNA dimethylallyltransferase activity"/>
    <property type="evidence" value="ECO:0007669"/>
    <property type="project" value="UniProtKB-EC"/>
</dbReference>
<dbReference type="Gene3D" id="3.40.50.300">
    <property type="entry name" value="P-loop containing nucleotide triphosphate hydrolases"/>
    <property type="match status" value="1"/>
</dbReference>
<proteinExistence type="inferred from homology"/>
<comment type="catalytic activity">
    <reaction evidence="9 10 11">
        <text>adenosine(37) in tRNA + dimethylallyl diphosphate = N(6)-dimethylallyladenosine(37) in tRNA + diphosphate</text>
        <dbReference type="Rhea" id="RHEA:26482"/>
        <dbReference type="Rhea" id="RHEA-COMP:10162"/>
        <dbReference type="Rhea" id="RHEA-COMP:10375"/>
        <dbReference type="ChEBI" id="CHEBI:33019"/>
        <dbReference type="ChEBI" id="CHEBI:57623"/>
        <dbReference type="ChEBI" id="CHEBI:74411"/>
        <dbReference type="ChEBI" id="CHEBI:74415"/>
        <dbReference type="EC" id="2.5.1.75"/>
    </reaction>
</comment>